<dbReference type="EMBL" id="JALLPJ020001389">
    <property type="protein sequence ID" value="KAL3766196.1"/>
    <property type="molecule type" value="Genomic_DNA"/>
</dbReference>
<accession>A0ABD3MTL1</accession>
<keyword evidence="2" id="KW-1185">Reference proteome</keyword>
<evidence type="ECO:0000313" key="2">
    <source>
        <dbReference type="Proteomes" id="UP001530400"/>
    </source>
</evidence>
<organism evidence="1 2">
    <name type="scientific">Cyclotella atomus</name>
    <dbReference type="NCBI Taxonomy" id="382360"/>
    <lineage>
        <taxon>Eukaryota</taxon>
        <taxon>Sar</taxon>
        <taxon>Stramenopiles</taxon>
        <taxon>Ochrophyta</taxon>
        <taxon>Bacillariophyta</taxon>
        <taxon>Coscinodiscophyceae</taxon>
        <taxon>Thalassiosirophycidae</taxon>
        <taxon>Stephanodiscales</taxon>
        <taxon>Stephanodiscaceae</taxon>
        <taxon>Cyclotella</taxon>
    </lineage>
</organism>
<protein>
    <submittedName>
        <fullName evidence="1">Uncharacterized protein</fullName>
    </submittedName>
</protein>
<gene>
    <name evidence="1" type="ORF">ACHAWO_013174</name>
</gene>
<reference evidence="1 2" key="1">
    <citation type="submission" date="2024-10" db="EMBL/GenBank/DDBJ databases">
        <title>Updated reference genomes for cyclostephanoid diatoms.</title>
        <authorList>
            <person name="Roberts W.R."/>
            <person name="Alverson A.J."/>
        </authorList>
    </citation>
    <scope>NUCLEOTIDE SEQUENCE [LARGE SCALE GENOMIC DNA]</scope>
    <source>
        <strain evidence="1 2">AJA010-31</strain>
    </source>
</reference>
<proteinExistence type="predicted"/>
<dbReference type="AlphaFoldDB" id="A0ABD3MTL1"/>
<dbReference type="Proteomes" id="UP001530400">
    <property type="component" value="Unassembled WGS sequence"/>
</dbReference>
<comment type="caution">
    <text evidence="1">The sequence shown here is derived from an EMBL/GenBank/DDBJ whole genome shotgun (WGS) entry which is preliminary data.</text>
</comment>
<sequence>MRARLPPQHSHVILVGFTNTTNGRTCPRHPGGCGDVLVMAAPEHGVGMLLRLRFVTSGVEGGQALAAHTINADGSDGYRVGFAKRVFVSTRGREWDGRTVRIVDVYHSDHQNPALSR</sequence>
<evidence type="ECO:0000313" key="1">
    <source>
        <dbReference type="EMBL" id="KAL3766196.1"/>
    </source>
</evidence>
<name>A0ABD3MTL1_9STRA</name>